<dbReference type="InterPro" id="IPR051712">
    <property type="entry name" value="ARTD-AVP"/>
</dbReference>
<proteinExistence type="inferred from homology"/>
<dbReference type="InterPro" id="IPR018123">
    <property type="entry name" value="WWE-dom_subgr"/>
</dbReference>
<keyword evidence="4" id="KW-0328">Glycosyltransferase</keyword>
<reference evidence="9" key="1">
    <citation type="submission" date="2021-02" db="EMBL/GenBank/DDBJ databases">
        <authorList>
            <person name="Dougan E. K."/>
            <person name="Rhodes N."/>
            <person name="Thang M."/>
            <person name="Chan C."/>
        </authorList>
    </citation>
    <scope>NUCLEOTIDE SEQUENCE</scope>
</reference>
<feature type="domain" description="PARP catalytic" evidence="8">
    <location>
        <begin position="561"/>
        <end position="818"/>
    </location>
</feature>
<evidence type="ECO:0000256" key="5">
    <source>
        <dbReference type="SAM" id="Coils"/>
    </source>
</evidence>
<evidence type="ECO:0000256" key="6">
    <source>
        <dbReference type="SAM" id="MobiDB-lite"/>
    </source>
</evidence>
<feature type="domain" description="WWE" evidence="7">
    <location>
        <begin position="431"/>
        <end position="507"/>
    </location>
</feature>
<gene>
    <name evidence="9" type="primary">Tnks</name>
    <name evidence="9" type="ORF">SNAT2548_LOCUS514</name>
</gene>
<dbReference type="PANTHER" id="PTHR45740:SF2">
    <property type="entry name" value="POLY [ADP-RIBOSE] POLYMERASE"/>
    <property type="match status" value="1"/>
</dbReference>
<keyword evidence="2" id="KW-0539">Nucleus</keyword>
<dbReference type="GO" id="GO:0005634">
    <property type="term" value="C:nucleus"/>
    <property type="evidence" value="ECO:0007669"/>
    <property type="project" value="UniProtKB-SubCell"/>
</dbReference>
<dbReference type="GO" id="GO:1990404">
    <property type="term" value="F:NAD+-protein mono-ADP-ribosyltransferase activity"/>
    <property type="evidence" value="ECO:0007669"/>
    <property type="project" value="TreeGrafter"/>
</dbReference>
<dbReference type="EMBL" id="CAJNDS010000025">
    <property type="protein sequence ID" value="CAE6922464.1"/>
    <property type="molecule type" value="Genomic_DNA"/>
</dbReference>
<dbReference type="Pfam" id="PF02825">
    <property type="entry name" value="WWE"/>
    <property type="match status" value="1"/>
</dbReference>
<dbReference type="GO" id="GO:0008270">
    <property type="term" value="F:zinc ion binding"/>
    <property type="evidence" value="ECO:0007669"/>
    <property type="project" value="InterPro"/>
</dbReference>
<dbReference type="InterPro" id="IPR012317">
    <property type="entry name" value="Poly(ADP-ribose)pol_cat_dom"/>
</dbReference>
<dbReference type="PANTHER" id="PTHR45740">
    <property type="entry name" value="POLY [ADP-RIBOSE] POLYMERASE"/>
    <property type="match status" value="1"/>
</dbReference>
<feature type="coiled-coil region" evidence="5">
    <location>
        <begin position="267"/>
        <end position="294"/>
    </location>
</feature>
<accession>A0A812GEK4</accession>
<sequence>MVDYSKFDKIVVDESDSDDAAIGTLQDVADATTFKARIMRSEASARQHEDFPYPLKGGQVVPFDIRHEACARYGYSHGDVVITECGVISTAIGVHDAHLWFHVEGAAGAGLWQHETLRKVGHTLVRFESESTRQAPSLSDDWLSLDFQYTAGLTVSAAAVERFDTRDQLCMQVGGFQHGQVLQVRGINKPIVTIGVRRSPDGRLALWFHVHGEPGAGILSSAALASARVTGTRVVREHVVPIIASPQPAPVEVQAQDSKPSPSQKELVQEQKARKAAEAEVKQLRNEVKQLRSLAHVLSLFVLMSETRNDGPYLRHGSRQYTTQDRLKRDNIVREVESEMMRHYIEPKLQDLRLEQESVQQQKANMTASSRAMEAQKHQLQQKLEANLTDTRRLQQELRERALEAERLRQETAHLENRIEQDAAEKAALLRQLGSQSLSVDEETWQFQNDAGGWTSYSAKVSSELMTAFTNGAEVFTVICEGRHYEIDFKLKTQMNLSTSRRRAIRCDLGLPVHWQMTNEDGLKLLEGDPDDAQGSDISFALSMGTAMTAMSDGMRLAMQVSYKRYVTRVSDEAILLKLEHVLNLSLKRHDGSACDCFHGDSTFRLKEAYQVRNLYLWRRYQRFVKSIRDKQKQFRIRPQAIHPSLGDSLEDFAKLLQVNDAQNERLLFHGTKKFGDAQAIATEGFDNRVAQNGGLYGKGTYFAAQTCKSAQYALRRGKYEKASHKRLGTILLARVALGDPFYTEGPYRESRPPTKTCRRHDPGSGSDDDENMHEIICDSLIAKPGIRRGDGVQSHMEFVTFAPEQVYPEYILRYIED</sequence>
<dbReference type="Gene3D" id="3.90.228.10">
    <property type="match status" value="1"/>
</dbReference>
<keyword evidence="5" id="KW-0175">Coiled coil</keyword>
<dbReference type="Gene3D" id="3.30.720.50">
    <property type="match status" value="1"/>
</dbReference>
<dbReference type="SUPFAM" id="SSF117839">
    <property type="entry name" value="WWE domain"/>
    <property type="match status" value="1"/>
</dbReference>
<dbReference type="OrthoDB" id="420135at2759"/>
<evidence type="ECO:0000313" key="9">
    <source>
        <dbReference type="EMBL" id="CAE6922464.1"/>
    </source>
</evidence>
<dbReference type="SUPFAM" id="SSF56399">
    <property type="entry name" value="ADP-ribosylation"/>
    <property type="match status" value="1"/>
</dbReference>
<keyword evidence="10" id="KW-1185">Reference proteome</keyword>
<dbReference type="GO" id="GO:0003950">
    <property type="term" value="F:NAD+ poly-ADP-ribosyltransferase activity"/>
    <property type="evidence" value="ECO:0007669"/>
    <property type="project" value="UniProtKB-UniRule"/>
</dbReference>
<organism evidence="9 10">
    <name type="scientific">Symbiodinium natans</name>
    <dbReference type="NCBI Taxonomy" id="878477"/>
    <lineage>
        <taxon>Eukaryota</taxon>
        <taxon>Sar</taxon>
        <taxon>Alveolata</taxon>
        <taxon>Dinophyceae</taxon>
        <taxon>Suessiales</taxon>
        <taxon>Symbiodiniaceae</taxon>
        <taxon>Symbiodinium</taxon>
    </lineage>
</organism>
<evidence type="ECO:0000256" key="2">
    <source>
        <dbReference type="ARBA" id="ARBA00023242"/>
    </source>
</evidence>
<feature type="coiled-coil region" evidence="5">
    <location>
        <begin position="349"/>
        <end position="425"/>
    </location>
</feature>
<comment type="similarity">
    <text evidence="3">Belongs to the ARTD/PARP family.</text>
</comment>
<name>A0A812GEK4_9DINO</name>
<dbReference type="PROSITE" id="PS50918">
    <property type="entry name" value="WWE"/>
    <property type="match status" value="1"/>
</dbReference>
<dbReference type="InterPro" id="IPR004170">
    <property type="entry name" value="WWE_dom"/>
</dbReference>
<protein>
    <recommendedName>
        <fullName evidence="4">Poly [ADP-ribose] polymerase</fullName>
        <shortName evidence="4">PARP</shortName>
        <ecNumber evidence="4">2.4.2.-</ecNumber>
    </recommendedName>
</protein>
<evidence type="ECO:0000256" key="3">
    <source>
        <dbReference type="ARBA" id="ARBA00024347"/>
    </source>
</evidence>
<dbReference type="PROSITE" id="PS51059">
    <property type="entry name" value="PARP_CATALYTIC"/>
    <property type="match status" value="1"/>
</dbReference>
<dbReference type="AlphaFoldDB" id="A0A812GEK4"/>
<dbReference type="EC" id="2.4.2.-" evidence="4"/>
<evidence type="ECO:0000313" key="10">
    <source>
        <dbReference type="Proteomes" id="UP000604046"/>
    </source>
</evidence>
<dbReference type="SMART" id="SM00678">
    <property type="entry name" value="WWE"/>
    <property type="match status" value="1"/>
</dbReference>
<keyword evidence="4" id="KW-0520">NAD</keyword>
<dbReference type="Proteomes" id="UP000604046">
    <property type="component" value="Unassembled WGS sequence"/>
</dbReference>
<dbReference type="InterPro" id="IPR037197">
    <property type="entry name" value="WWE_dom_sf"/>
</dbReference>
<feature type="region of interest" description="Disordered" evidence="6">
    <location>
        <begin position="745"/>
        <end position="771"/>
    </location>
</feature>
<dbReference type="Pfam" id="PF00644">
    <property type="entry name" value="PARP"/>
    <property type="match status" value="1"/>
</dbReference>
<evidence type="ECO:0000259" key="7">
    <source>
        <dbReference type="PROSITE" id="PS50918"/>
    </source>
</evidence>
<evidence type="ECO:0000256" key="4">
    <source>
        <dbReference type="RuleBase" id="RU362114"/>
    </source>
</evidence>
<keyword evidence="4" id="KW-0808">Transferase</keyword>
<comment type="subcellular location">
    <subcellularLocation>
        <location evidence="1">Nucleus</location>
    </subcellularLocation>
</comment>
<evidence type="ECO:0000256" key="1">
    <source>
        <dbReference type="ARBA" id="ARBA00004123"/>
    </source>
</evidence>
<evidence type="ECO:0000259" key="8">
    <source>
        <dbReference type="PROSITE" id="PS51059"/>
    </source>
</evidence>
<comment type="caution">
    <text evidence="9">The sequence shown here is derived from an EMBL/GenBank/DDBJ whole genome shotgun (WGS) entry which is preliminary data.</text>
</comment>